<comment type="subcellular location">
    <subcellularLocation>
        <location evidence="1">Cytoplasm</location>
        <location evidence="1">Cytoskeleton</location>
    </subcellularLocation>
</comment>
<dbReference type="SMART" id="SM00054">
    <property type="entry name" value="EFh"/>
    <property type="match status" value="4"/>
</dbReference>
<evidence type="ECO:0000256" key="1">
    <source>
        <dbReference type="ARBA" id="ARBA00004245"/>
    </source>
</evidence>
<dbReference type="Pfam" id="PF13499">
    <property type="entry name" value="EF-hand_7"/>
    <property type="match status" value="1"/>
</dbReference>
<dbReference type="PANTHER" id="PTHR23048">
    <property type="entry name" value="MYOSIN LIGHT CHAIN 1, 3"/>
    <property type="match status" value="1"/>
</dbReference>
<dbReference type="EMBL" id="RRYP01014750">
    <property type="protein sequence ID" value="TNV75823.1"/>
    <property type="molecule type" value="Genomic_DNA"/>
</dbReference>
<evidence type="ECO:0000313" key="11">
    <source>
        <dbReference type="Proteomes" id="UP000785679"/>
    </source>
</evidence>
<keyword evidence="11" id="KW-1185">Reference proteome</keyword>
<dbReference type="CDD" id="cd00051">
    <property type="entry name" value="EFh"/>
    <property type="match status" value="1"/>
</dbReference>
<dbReference type="GO" id="GO:0016460">
    <property type="term" value="C:myosin II complex"/>
    <property type="evidence" value="ECO:0007669"/>
    <property type="project" value="TreeGrafter"/>
</dbReference>
<dbReference type="PROSITE" id="PS00018">
    <property type="entry name" value="EF_HAND_1"/>
    <property type="match status" value="3"/>
</dbReference>
<protein>
    <recommendedName>
        <fullName evidence="9">EF-hand domain-containing protein</fullName>
    </recommendedName>
</protein>
<reference evidence="10" key="1">
    <citation type="submission" date="2019-06" db="EMBL/GenBank/DDBJ databases">
        <authorList>
            <person name="Zheng W."/>
        </authorList>
    </citation>
    <scope>NUCLEOTIDE SEQUENCE</scope>
    <source>
        <strain evidence="10">QDHG01</strain>
    </source>
</reference>
<accession>A0A8J8NJF4</accession>
<comment type="caution">
    <text evidence="10">The sequence shown here is derived from an EMBL/GenBank/DDBJ whole genome shotgun (WGS) entry which is preliminary data.</text>
</comment>
<feature type="domain" description="EF-hand" evidence="9">
    <location>
        <begin position="89"/>
        <end position="124"/>
    </location>
</feature>
<name>A0A8J8NJF4_HALGN</name>
<comment type="function">
    <text evidence="8">Plays a fundamental role in microtubule organizing center structure and function. Component of the infraciliary lattice (ICL) and the ciliary basal bodies.</text>
</comment>
<dbReference type="InterPro" id="IPR050230">
    <property type="entry name" value="CALM/Myosin/TropC-like"/>
</dbReference>
<evidence type="ECO:0000259" key="9">
    <source>
        <dbReference type="PROSITE" id="PS50222"/>
    </source>
</evidence>
<comment type="similarity">
    <text evidence="2">Belongs to the centrin family.</text>
</comment>
<dbReference type="InterPro" id="IPR018247">
    <property type="entry name" value="EF_Hand_1_Ca_BS"/>
</dbReference>
<dbReference type="OrthoDB" id="26525at2759"/>
<proteinExistence type="inferred from homology"/>
<evidence type="ECO:0000313" key="10">
    <source>
        <dbReference type="EMBL" id="TNV75823.1"/>
    </source>
</evidence>
<evidence type="ECO:0000256" key="2">
    <source>
        <dbReference type="ARBA" id="ARBA00005253"/>
    </source>
</evidence>
<keyword evidence="6" id="KW-0106">Calcium</keyword>
<evidence type="ECO:0000256" key="3">
    <source>
        <dbReference type="ARBA" id="ARBA00022490"/>
    </source>
</evidence>
<dbReference type="GO" id="GO:0005509">
    <property type="term" value="F:calcium ion binding"/>
    <property type="evidence" value="ECO:0007669"/>
    <property type="project" value="InterPro"/>
</dbReference>
<feature type="domain" description="EF-hand" evidence="9">
    <location>
        <begin position="53"/>
        <end position="88"/>
    </location>
</feature>
<keyword evidence="3" id="KW-0963">Cytoplasm</keyword>
<dbReference type="Gene3D" id="1.10.238.10">
    <property type="entry name" value="EF-hand"/>
    <property type="match status" value="2"/>
</dbReference>
<keyword evidence="4" id="KW-0479">Metal-binding</keyword>
<sequence>MNLQELTEQAQKSGDVSNLPEFIVVYEKDEDGLIHRKKKRLTKKKKDKGLTDVQNKEIDGAFRLFDKDGSGNIDFYELRDAMRALGLNMSKEEVKKLMNSIDTDNNGYIDEDEFRQLMTQKIKDRNQKEELERAFRIYDQDDTGLIEYYDLKRVADELNEGKKDDDSVNEDVLKGMMYEACGDVNGKINLAQFMRIMKKGKLY</sequence>
<dbReference type="AlphaFoldDB" id="A0A8J8NJF4"/>
<evidence type="ECO:0000256" key="8">
    <source>
        <dbReference type="ARBA" id="ARBA00025692"/>
    </source>
</evidence>
<gene>
    <name evidence="10" type="ORF">FGO68_gene5355</name>
</gene>
<dbReference type="PANTHER" id="PTHR23048:SF59">
    <property type="entry name" value="EF-HAND SUPERFAMILY PROTEIN"/>
    <property type="match status" value="1"/>
</dbReference>
<dbReference type="SUPFAM" id="SSF47473">
    <property type="entry name" value="EF-hand"/>
    <property type="match status" value="1"/>
</dbReference>
<evidence type="ECO:0000256" key="4">
    <source>
        <dbReference type="ARBA" id="ARBA00022723"/>
    </source>
</evidence>
<evidence type="ECO:0000256" key="5">
    <source>
        <dbReference type="ARBA" id="ARBA00022737"/>
    </source>
</evidence>
<evidence type="ECO:0000256" key="6">
    <source>
        <dbReference type="ARBA" id="ARBA00022837"/>
    </source>
</evidence>
<dbReference type="PROSITE" id="PS50222">
    <property type="entry name" value="EF_HAND_2"/>
    <property type="match status" value="3"/>
</dbReference>
<keyword evidence="7" id="KW-0206">Cytoskeleton</keyword>
<dbReference type="FunFam" id="1.10.238.10:FF:000178">
    <property type="entry name" value="Calmodulin-2 A"/>
    <property type="match status" value="1"/>
</dbReference>
<organism evidence="10 11">
    <name type="scientific">Halteria grandinella</name>
    <dbReference type="NCBI Taxonomy" id="5974"/>
    <lineage>
        <taxon>Eukaryota</taxon>
        <taxon>Sar</taxon>
        <taxon>Alveolata</taxon>
        <taxon>Ciliophora</taxon>
        <taxon>Intramacronucleata</taxon>
        <taxon>Spirotrichea</taxon>
        <taxon>Stichotrichia</taxon>
        <taxon>Sporadotrichida</taxon>
        <taxon>Halteriidae</taxon>
        <taxon>Halteria</taxon>
    </lineage>
</organism>
<evidence type="ECO:0000256" key="7">
    <source>
        <dbReference type="ARBA" id="ARBA00023212"/>
    </source>
</evidence>
<dbReference type="InterPro" id="IPR002048">
    <property type="entry name" value="EF_hand_dom"/>
</dbReference>
<dbReference type="Proteomes" id="UP000785679">
    <property type="component" value="Unassembled WGS sequence"/>
</dbReference>
<feature type="domain" description="EF-hand" evidence="9">
    <location>
        <begin position="126"/>
        <end position="161"/>
    </location>
</feature>
<dbReference type="InterPro" id="IPR011992">
    <property type="entry name" value="EF-hand-dom_pair"/>
</dbReference>
<keyword evidence="5" id="KW-0677">Repeat</keyword>